<name>A0A8J5IUS0_9STRA</name>
<organism evidence="1 2">
    <name type="scientific">Phytophthora aleatoria</name>
    <dbReference type="NCBI Taxonomy" id="2496075"/>
    <lineage>
        <taxon>Eukaryota</taxon>
        <taxon>Sar</taxon>
        <taxon>Stramenopiles</taxon>
        <taxon>Oomycota</taxon>
        <taxon>Peronosporomycetes</taxon>
        <taxon>Peronosporales</taxon>
        <taxon>Peronosporaceae</taxon>
        <taxon>Phytophthora</taxon>
    </lineage>
</organism>
<reference evidence="1" key="1">
    <citation type="submission" date="2021-01" db="EMBL/GenBank/DDBJ databases">
        <title>Phytophthora aleatoria, a newly-described species from Pinus radiata is distinct from Phytophthora cactorum isolates based on comparative genomics.</title>
        <authorList>
            <person name="Mcdougal R."/>
            <person name="Panda P."/>
            <person name="Williams N."/>
            <person name="Studholme D.J."/>
        </authorList>
    </citation>
    <scope>NUCLEOTIDE SEQUENCE</scope>
    <source>
        <strain evidence="1">NZFS 4037</strain>
    </source>
</reference>
<evidence type="ECO:0000313" key="2">
    <source>
        <dbReference type="Proteomes" id="UP000709295"/>
    </source>
</evidence>
<evidence type="ECO:0000313" key="1">
    <source>
        <dbReference type="EMBL" id="KAG6962520.1"/>
    </source>
</evidence>
<accession>A0A8J5IUS0</accession>
<keyword evidence="2" id="KW-1185">Reference proteome</keyword>
<sequence length="115" mass="12425">MTQLRSPKVKLPNYEDSMERVDVDGTATTTARKPKEAVVVRLHLEECANQVVLSPAKKYSCAKTKLVPLLEHASCLPSADFYPELSASKETDASTIANNGGNGGCDERKGWCKAG</sequence>
<dbReference type="EMBL" id="JAENGY010000456">
    <property type="protein sequence ID" value="KAG6962520.1"/>
    <property type="molecule type" value="Genomic_DNA"/>
</dbReference>
<comment type="caution">
    <text evidence="1">The sequence shown here is derived from an EMBL/GenBank/DDBJ whole genome shotgun (WGS) entry which is preliminary data.</text>
</comment>
<protein>
    <submittedName>
        <fullName evidence="1">Uncharacterized protein</fullName>
    </submittedName>
</protein>
<proteinExistence type="predicted"/>
<dbReference type="Proteomes" id="UP000709295">
    <property type="component" value="Unassembled WGS sequence"/>
</dbReference>
<dbReference type="AlphaFoldDB" id="A0A8J5IUS0"/>
<gene>
    <name evidence="1" type="ORF">JG688_00008557</name>
</gene>